<proteinExistence type="predicted"/>
<dbReference type="SUPFAM" id="SSF50494">
    <property type="entry name" value="Trypsin-like serine proteases"/>
    <property type="match status" value="1"/>
</dbReference>
<feature type="compositionally biased region" description="Acidic residues" evidence="2">
    <location>
        <begin position="20"/>
        <end position="33"/>
    </location>
</feature>
<dbReference type="Gene3D" id="2.40.10.10">
    <property type="entry name" value="Trypsin-like serine proteases"/>
    <property type="match status" value="2"/>
</dbReference>
<dbReference type="InterPro" id="IPR009003">
    <property type="entry name" value="Peptidase_S1_PA"/>
</dbReference>
<dbReference type="InterPro" id="IPR050966">
    <property type="entry name" value="Glutamyl_endopeptidase"/>
</dbReference>
<dbReference type="InterPro" id="IPR043504">
    <property type="entry name" value="Peptidase_S1_PA_chymotrypsin"/>
</dbReference>
<sequence>MADAITLDKPANPAPRTDLDVEPQDTPEAEPETLSEPVAPLEDSVAPKAVYRSPAIGKVFFHNPDDGLDYVCSGSVINSPSKNVVSTAGHCVHNGDGGGWMEDWTFVPEYDKGNRPYGTWEWQTMTTFQGWTEDGSYDWDVAFVNMQQLNGSEIVNVTGGHGMIVNDSKEVDVTIFGYPAEDPFDGESQMYCEGTTYPRWFTSQIGFDCLMTGGSSGGPFLQDYSNDNLLGYLNGVISNGPPETSYSKYFDDDVSELFNGIKG</sequence>
<keyword evidence="3" id="KW-0378">Hydrolase</keyword>
<organism evidence="3 4">
    <name type="scientific">Salininema proteolyticum</name>
    <dbReference type="NCBI Taxonomy" id="1607685"/>
    <lineage>
        <taxon>Bacteria</taxon>
        <taxon>Bacillati</taxon>
        <taxon>Actinomycetota</taxon>
        <taxon>Actinomycetes</taxon>
        <taxon>Glycomycetales</taxon>
        <taxon>Glycomycetaceae</taxon>
        <taxon>Salininema</taxon>
    </lineage>
</organism>
<protein>
    <submittedName>
        <fullName evidence="3">Trypsin-like serine peptidase</fullName>
        <ecNumber evidence="3">3.4.21.-</ecNumber>
    </submittedName>
</protein>
<feature type="region of interest" description="Disordered" evidence="2">
    <location>
        <begin position="1"/>
        <end position="41"/>
    </location>
</feature>
<evidence type="ECO:0000313" key="4">
    <source>
        <dbReference type="Proteomes" id="UP001595823"/>
    </source>
</evidence>
<evidence type="ECO:0000256" key="2">
    <source>
        <dbReference type="SAM" id="MobiDB-lite"/>
    </source>
</evidence>
<reference evidence="4" key="1">
    <citation type="journal article" date="2019" name="Int. J. Syst. Evol. Microbiol.">
        <title>The Global Catalogue of Microorganisms (GCM) 10K type strain sequencing project: providing services to taxonomists for standard genome sequencing and annotation.</title>
        <authorList>
            <consortium name="The Broad Institute Genomics Platform"/>
            <consortium name="The Broad Institute Genome Sequencing Center for Infectious Disease"/>
            <person name="Wu L."/>
            <person name="Ma J."/>
        </authorList>
    </citation>
    <scope>NUCLEOTIDE SEQUENCE [LARGE SCALE GENOMIC DNA]</scope>
    <source>
        <strain evidence="4">IBRC-M 10908</strain>
    </source>
</reference>
<dbReference type="EC" id="3.4.21.-" evidence="3"/>
<dbReference type="RefSeq" id="WP_380623609.1">
    <property type="nucleotide sequence ID" value="NZ_JBHSDK010000028.1"/>
</dbReference>
<dbReference type="GO" id="GO:0016787">
    <property type="term" value="F:hydrolase activity"/>
    <property type="evidence" value="ECO:0007669"/>
    <property type="project" value="UniProtKB-KW"/>
</dbReference>
<evidence type="ECO:0000256" key="1">
    <source>
        <dbReference type="ARBA" id="ARBA00022729"/>
    </source>
</evidence>
<dbReference type="PANTHER" id="PTHR15462">
    <property type="entry name" value="SERINE PROTEASE"/>
    <property type="match status" value="1"/>
</dbReference>
<keyword evidence="1" id="KW-0732">Signal</keyword>
<dbReference type="Proteomes" id="UP001595823">
    <property type="component" value="Unassembled WGS sequence"/>
</dbReference>
<dbReference type="EMBL" id="JBHSDK010000028">
    <property type="protein sequence ID" value="MFC4337051.1"/>
    <property type="molecule type" value="Genomic_DNA"/>
</dbReference>
<keyword evidence="4" id="KW-1185">Reference proteome</keyword>
<gene>
    <name evidence="3" type="ORF">ACFPET_17750</name>
</gene>
<accession>A0ABV8U1U3</accession>
<name>A0ABV8U1U3_9ACTN</name>
<comment type="caution">
    <text evidence="3">The sequence shown here is derived from an EMBL/GenBank/DDBJ whole genome shotgun (WGS) entry which is preliminary data.</text>
</comment>
<evidence type="ECO:0000313" key="3">
    <source>
        <dbReference type="EMBL" id="MFC4337051.1"/>
    </source>
</evidence>